<proteinExistence type="predicted"/>
<dbReference type="HOGENOM" id="CLU_2372223_0_0_1"/>
<dbReference type="EMBL" id="AEYP01117060">
    <property type="status" value="NOT_ANNOTATED_CDS"/>
    <property type="molecule type" value="Genomic_DNA"/>
</dbReference>
<dbReference type="AlphaFoldDB" id="M3XRH7"/>
<reference evidence="2" key="1">
    <citation type="submission" date="2024-06" db="UniProtKB">
        <authorList>
            <consortium name="Ensembl"/>
        </authorList>
    </citation>
    <scope>IDENTIFICATION</scope>
</reference>
<protein>
    <submittedName>
        <fullName evidence="2">Uncharacterized protein</fullName>
    </submittedName>
</protein>
<evidence type="ECO:0000256" key="1">
    <source>
        <dbReference type="SAM" id="MobiDB-lite"/>
    </source>
</evidence>
<evidence type="ECO:0000313" key="2">
    <source>
        <dbReference type="Ensembl" id="ENSMPUP00000001677.1"/>
    </source>
</evidence>
<accession>M3XRH7</accession>
<feature type="region of interest" description="Disordered" evidence="1">
    <location>
        <begin position="69"/>
        <end position="95"/>
    </location>
</feature>
<name>M3XRH7_MUSPF</name>
<organism evidence="2">
    <name type="scientific">Mustela putorius furo</name>
    <name type="common">European domestic ferret</name>
    <name type="synonym">Mustela furo</name>
    <dbReference type="NCBI Taxonomy" id="9669"/>
    <lineage>
        <taxon>Eukaryota</taxon>
        <taxon>Metazoa</taxon>
        <taxon>Chordata</taxon>
        <taxon>Craniata</taxon>
        <taxon>Vertebrata</taxon>
        <taxon>Euteleostomi</taxon>
        <taxon>Mammalia</taxon>
        <taxon>Eutheria</taxon>
        <taxon>Laurasiatheria</taxon>
        <taxon>Carnivora</taxon>
        <taxon>Caniformia</taxon>
        <taxon>Musteloidea</taxon>
        <taxon>Mustelidae</taxon>
        <taxon>Mustelinae</taxon>
        <taxon>Mustela</taxon>
    </lineage>
</organism>
<sequence>MQTPEDAASQYIVLFLFHSPEFKTTQEDAAHPKSYTVVPPGGEVAEQQSSPSQYFSCFSFLSEVIRANEDGPSKLQKHPQPGHYLDDSPSDYESK</sequence>
<dbReference type="Ensembl" id="ENSMPUT00000001712.1">
    <property type="protein sequence ID" value="ENSMPUP00000001677.1"/>
    <property type="gene ID" value="ENSMPUG00000001694.1"/>
</dbReference>
<dbReference type="InParanoid" id="M3XRH7"/>